<reference evidence="5 6" key="1">
    <citation type="journal article" date="2015" name="Genome Announc.">
        <title>Expanding the biotechnology potential of lactobacilli through comparative genomics of 213 strains and associated genera.</title>
        <authorList>
            <person name="Sun Z."/>
            <person name="Harris H.M."/>
            <person name="McCann A."/>
            <person name="Guo C."/>
            <person name="Argimon S."/>
            <person name="Zhang W."/>
            <person name="Yang X."/>
            <person name="Jeffery I.B."/>
            <person name="Cooney J.C."/>
            <person name="Kagawa T.F."/>
            <person name="Liu W."/>
            <person name="Song Y."/>
            <person name="Salvetti E."/>
            <person name="Wrobel A."/>
            <person name="Rasinkangas P."/>
            <person name="Parkhill J."/>
            <person name="Rea M.C."/>
            <person name="O'Sullivan O."/>
            <person name="Ritari J."/>
            <person name="Douillard F.P."/>
            <person name="Paul Ross R."/>
            <person name="Yang R."/>
            <person name="Briner A.E."/>
            <person name="Felis G.E."/>
            <person name="de Vos W.M."/>
            <person name="Barrangou R."/>
            <person name="Klaenhammer T.R."/>
            <person name="Caufield P.W."/>
            <person name="Cui Y."/>
            <person name="Zhang H."/>
            <person name="O'Toole P.W."/>
        </authorList>
    </citation>
    <scope>NUCLEOTIDE SEQUENCE [LARGE SCALE GENOMIC DNA]</scope>
    <source>
        <strain evidence="5 6">DSM 24301</strain>
    </source>
</reference>
<evidence type="ECO:0000256" key="3">
    <source>
        <dbReference type="ARBA" id="ARBA00022679"/>
    </source>
</evidence>
<keyword evidence="2" id="KW-0328">Glycosyltransferase</keyword>
<dbReference type="GO" id="GO:0016757">
    <property type="term" value="F:glycosyltransferase activity"/>
    <property type="evidence" value="ECO:0007669"/>
    <property type="project" value="UniProtKB-KW"/>
</dbReference>
<keyword evidence="3 5" id="KW-0808">Transferase</keyword>
<evidence type="ECO:0000259" key="4">
    <source>
        <dbReference type="Pfam" id="PF00535"/>
    </source>
</evidence>
<organism evidence="5 6">
    <name type="scientific">Lacticaseibacillus saniviri JCM 17471 = DSM 24301</name>
    <dbReference type="NCBI Taxonomy" id="1293598"/>
    <lineage>
        <taxon>Bacteria</taxon>
        <taxon>Bacillati</taxon>
        <taxon>Bacillota</taxon>
        <taxon>Bacilli</taxon>
        <taxon>Lactobacillales</taxon>
        <taxon>Lactobacillaceae</taxon>
        <taxon>Lacticaseibacillus</taxon>
    </lineage>
</organism>
<dbReference type="Proteomes" id="UP000050969">
    <property type="component" value="Unassembled WGS sequence"/>
</dbReference>
<comment type="caution">
    <text evidence="5">The sequence shown here is derived from an EMBL/GenBank/DDBJ whole genome shotgun (WGS) entry which is preliminary data.</text>
</comment>
<dbReference type="AlphaFoldDB" id="A0A0R2MR04"/>
<dbReference type="InterPro" id="IPR029044">
    <property type="entry name" value="Nucleotide-diphossugar_trans"/>
</dbReference>
<dbReference type="InterPro" id="IPR001173">
    <property type="entry name" value="Glyco_trans_2-like"/>
</dbReference>
<evidence type="ECO:0000256" key="2">
    <source>
        <dbReference type="ARBA" id="ARBA00022676"/>
    </source>
</evidence>
<gene>
    <name evidence="5" type="ORF">IV56_GL002006</name>
</gene>
<dbReference type="Gene3D" id="3.90.550.10">
    <property type="entry name" value="Spore Coat Polysaccharide Biosynthesis Protein SpsA, Chain A"/>
    <property type="match status" value="1"/>
</dbReference>
<name>A0A0R2MR04_9LACO</name>
<comment type="similarity">
    <text evidence="1">Belongs to the glycosyltransferase 2 family.</text>
</comment>
<dbReference type="InterPro" id="IPR050834">
    <property type="entry name" value="Glycosyltransf_2"/>
</dbReference>
<evidence type="ECO:0000313" key="5">
    <source>
        <dbReference type="EMBL" id="KRO16007.1"/>
    </source>
</evidence>
<keyword evidence="6" id="KW-1185">Reference proteome</keyword>
<dbReference type="PANTHER" id="PTHR43685:SF5">
    <property type="entry name" value="GLYCOSYLTRANSFERASE EPSE-RELATED"/>
    <property type="match status" value="1"/>
</dbReference>
<sequence>MAAYNETDEQVNAALASIVAQTETDFELLLVLDNPTNEPLKALLTDWQARDERIKLLINPTNLGLAASLNKGLAAATAPYIARMDADDIAKPERFATQLTLMDAHDFDALSTNAQFIDEAGQVVGEHNWIPETPEGLAQLLPYGSNLIHPSMMLKRSVMTDLGGYRALPTAEDYDLWLRFLKTGHQIGATNQQLMQYRLRGNSMTQGDRFKVFLVTQYLQAAYRRDQYPDADTEATEIQAYLKAHGAMDKQKADRFSQRVINLSAGKKALQQKHVFKAIGLVVPVLLDKDVRAYAQQSRQFNAVYAELRRRQ</sequence>
<feature type="domain" description="Glycosyltransferase 2-like" evidence="4">
    <location>
        <begin position="1"/>
        <end position="160"/>
    </location>
</feature>
<dbReference type="PATRIC" id="fig|1293598.4.peg.2092"/>
<proteinExistence type="inferred from homology"/>
<dbReference type="SUPFAM" id="SSF53448">
    <property type="entry name" value="Nucleotide-diphospho-sugar transferases"/>
    <property type="match status" value="1"/>
</dbReference>
<dbReference type="EMBL" id="JQCE01000057">
    <property type="protein sequence ID" value="KRO16007.1"/>
    <property type="molecule type" value="Genomic_DNA"/>
</dbReference>
<evidence type="ECO:0000313" key="6">
    <source>
        <dbReference type="Proteomes" id="UP000050969"/>
    </source>
</evidence>
<dbReference type="STRING" id="1293598.IV56_GL002006"/>
<dbReference type="Pfam" id="PF00535">
    <property type="entry name" value="Glycos_transf_2"/>
    <property type="match status" value="1"/>
</dbReference>
<evidence type="ECO:0000256" key="1">
    <source>
        <dbReference type="ARBA" id="ARBA00006739"/>
    </source>
</evidence>
<accession>A0A0R2MR04</accession>
<dbReference type="PANTHER" id="PTHR43685">
    <property type="entry name" value="GLYCOSYLTRANSFERASE"/>
    <property type="match status" value="1"/>
</dbReference>
<protein>
    <submittedName>
        <fullName evidence="5">Glycosyltransferase</fullName>
    </submittedName>
</protein>